<keyword evidence="3" id="KW-1185">Reference proteome</keyword>
<reference evidence="3" key="1">
    <citation type="journal article" date="2019" name="Int. J. Syst. Evol. Microbiol.">
        <title>The Global Catalogue of Microorganisms (GCM) 10K type strain sequencing project: providing services to taxonomists for standard genome sequencing and annotation.</title>
        <authorList>
            <consortium name="The Broad Institute Genomics Platform"/>
            <consortium name="The Broad Institute Genome Sequencing Center for Infectious Disease"/>
            <person name="Wu L."/>
            <person name="Ma J."/>
        </authorList>
    </citation>
    <scope>NUCLEOTIDE SEQUENCE [LARGE SCALE GENOMIC DNA]</scope>
    <source>
        <strain evidence="3">JCM 11650</strain>
    </source>
</reference>
<dbReference type="EMBL" id="JBHSEW010000008">
    <property type="protein sequence ID" value="MFC4622624.1"/>
    <property type="molecule type" value="Genomic_DNA"/>
</dbReference>
<dbReference type="Gene3D" id="3.40.50.150">
    <property type="entry name" value="Vaccinia Virus protein VP39"/>
    <property type="match status" value="1"/>
</dbReference>
<comment type="caution">
    <text evidence="2">The sequence shown here is derived from an EMBL/GenBank/DDBJ whole genome shotgun (WGS) entry which is preliminary data.</text>
</comment>
<accession>A0ABV9GZQ5</accession>
<dbReference type="SUPFAM" id="SSF53335">
    <property type="entry name" value="S-adenosyl-L-methionine-dependent methyltransferases"/>
    <property type="match status" value="1"/>
</dbReference>
<keyword evidence="2" id="KW-0489">Methyltransferase</keyword>
<dbReference type="EC" id="2.1.-.-" evidence="2"/>
<evidence type="ECO:0000259" key="1">
    <source>
        <dbReference type="Pfam" id="PF13649"/>
    </source>
</evidence>
<dbReference type="RefSeq" id="WP_377726138.1">
    <property type="nucleotide sequence ID" value="NZ_JBHSEW010000008.1"/>
</dbReference>
<dbReference type="Proteomes" id="UP001595967">
    <property type="component" value="Unassembled WGS sequence"/>
</dbReference>
<name>A0ABV9GZQ5_9BURK</name>
<dbReference type="GO" id="GO:0008168">
    <property type="term" value="F:methyltransferase activity"/>
    <property type="evidence" value="ECO:0007669"/>
    <property type="project" value="UniProtKB-KW"/>
</dbReference>
<dbReference type="CDD" id="cd02440">
    <property type="entry name" value="AdoMet_MTases"/>
    <property type="match status" value="1"/>
</dbReference>
<keyword evidence="2" id="KW-0808">Transferase</keyword>
<sequence>MQLPLITDELDILTALLPQPGPAIIELGCGSARLAQGLLARFPHCHYLGLEVDAIQHARNLALGHPHMRFAAAGAQAIPEGDAGFDLALMLKSLHHVPLTAMDTALHEVARVLRPGGCLYVSEPVYVGALNDIVRLYNDEGLVRAAAQDALERALATANSPWREVARRRFDTPVHFADFAEYERRMLYPSFADHRITPELTARVAAAFAPHCGADGAHFTRPMLVRLLQKIK</sequence>
<dbReference type="Pfam" id="PF13649">
    <property type="entry name" value="Methyltransf_25"/>
    <property type="match status" value="1"/>
</dbReference>
<organism evidence="2 3">
    <name type="scientific">Comamonas nitrativorans</name>
    <dbReference type="NCBI Taxonomy" id="108437"/>
    <lineage>
        <taxon>Bacteria</taxon>
        <taxon>Pseudomonadati</taxon>
        <taxon>Pseudomonadota</taxon>
        <taxon>Betaproteobacteria</taxon>
        <taxon>Burkholderiales</taxon>
        <taxon>Comamonadaceae</taxon>
        <taxon>Comamonas</taxon>
    </lineage>
</organism>
<evidence type="ECO:0000313" key="3">
    <source>
        <dbReference type="Proteomes" id="UP001595967"/>
    </source>
</evidence>
<dbReference type="InterPro" id="IPR029063">
    <property type="entry name" value="SAM-dependent_MTases_sf"/>
</dbReference>
<dbReference type="InterPro" id="IPR041698">
    <property type="entry name" value="Methyltransf_25"/>
</dbReference>
<gene>
    <name evidence="2" type="ORF">ACFO3A_10405</name>
</gene>
<protein>
    <submittedName>
        <fullName evidence="2">Class I SAM-dependent methyltransferase</fullName>
        <ecNumber evidence="2">2.1.-.-</ecNumber>
    </submittedName>
</protein>
<evidence type="ECO:0000313" key="2">
    <source>
        <dbReference type="EMBL" id="MFC4622624.1"/>
    </source>
</evidence>
<dbReference type="GO" id="GO:0032259">
    <property type="term" value="P:methylation"/>
    <property type="evidence" value="ECO:0007669"/>
    <property type="project" value="UniProtKB-KW"/>
</dbReference>
<feature type="domain" description="Methyltransferase" evidence="1">
    <location>
        <begin position="24"/>
        <end position="117"/>
    </location>
</feature>
<proteinExistence type="predicted"/>